<dbReference type="AlphaFoldDB" id="A0AAV8SZG1"/>
<comment type="caution">
    <text evidence="2">The sequence shown here is derived from an EMBL/GenBank/DDBJ whole genome shotgun (WGS) entry which is preliminary data.</text>
</comment>
<sequence length="190" mass="21991">MVKFYGVLEDVIVLSYTSGFRCVLFNCKWFDLDRNKPKKIDSEFTSINVSRLWYENEPNVLANQVTQAFYVNDTKLWKNWNVVQSAQRRHLIDPSLLQFTDGNDPNVSDAYQQQNCIDIEVLDSAQEVGLVAQNDEATIEIEIAEKIVHSCVDDDDDAEEDWDEEDDTCDKYWSSKYEATSQAYDDSDLD</sequence>
<dbReference type="Proteomes" id="UP001159364">
    <property type="component" value="Linkage Group LG07"/>
</dbReference>
<evidence type="ECO:0000313" key="2">
    <source>
        <dbReference type="EMBL" id="KAJ8759453.1"/>
    </source>
</evidence>
<accession>A0AAV8SZG1</accession>
<organism evidence="2 3">
    <name type="scientific">Erythroxylum novogranatense</name>
    <dbReference type="NCBI Taxonomy" id="1862640"/>
    <lineage>
        <taxon>Eukaryota</taxon>
        <taxon>Viridiplantae</taxon>
        <taxon>Streptophyta</taxon>
        <taxon>Embryophyta</taxon>
        <taxon>Tracheophyta</taxon>
        <taxon>Spermatophyta</taxon>
        <taxon>Magnoliopsida</taxon>
        <taxon>eudicotyledons</taxon>
        <taxon>Gunneridae</taxon>
        <taxon>Pentapetalae</taxon>
        <taxon>rosids</taxon>
        <taxon>fabids</taxon>
        <taxon>Malpighiales</taxon>
        <taxon>Erythroxylaceae</taxon>
        <taxon>Erythroxylum</taxon>
    </lineage>
</organism>
<keyword evidence="3" id="KW-1185">Reference proteome</keyword>
<dbReference type="PANTHER" id="PTHR48258">
    <property type="entry name" value="DUF4218 DOMAIN-CONTAINING PROTEIN-RELATED"/>
    <property type="match status" value="1"/>
</dbReference>
<dbReference type="Pfam" id="PF13952">
    <property type="entry name" value="DUF4216"/>
    <property type="match status" value="1"/>
</dbReference>
<evidence type="ECO:0000313" key="3">
    <source>
        <dbReference type="Proteomes" id="UP001159364"/>
    </source>
</evidence>
<name>A0AAV8SZG1_9ROSI</name>
<feature type="domain" description="DUF4216" evidence="1">
    <location>
        <begin position="14"/>
        <end position="83"/>
    </location>
</feature>
<reference evidence="2 3" key="1">
    <citation type="submission" date="2021-09" db="EMBL/GenBank/DDBJ databases">
        <title>Genomic insights and catalytic innovation underlie evolution of tropane alkaloids biosynthesis.</title>
        <authorList>
            <person name="Wang Y.-J."/>
            <person name="Tian T."/>
            <person name="Huang J.-P."/>
            <person name="Huang S.-X."/>
        </authorList>
    </citation>
    <scope>NUCLEOTIDE SEQUENCE [LARGE SCALE GENOMIC DNA]</scope>
    <source>
        <strain evidence="2">KIB-2018</strain>
        <tissue evidence="2">Leaf</tissue>
    </source>
</reference>
<dbReference type="EMBL" id="JAIWQS010000007">
    <property type="protein sequence ID" value="KAJ8759453.1"/>
    <property type="molecule type" value="Genomic_DNA"/>
</dbReference>
<evidence type="ECO:0000259" key="1">
    <source>
        <dbReference type="Pfam" id="PF13952"/>
    </source>
</evidence>
<dbReference type="InterPro" id="IPR025312">
    <property type="entry name" value="DUF4216"/>
</dbReference>
<proteinExistence type="predicted"/>
<gene>
    <name evidence="2" type="ORF">K2173_006994</name>
</gene>
<protein>
    <recommendedName>
        <fullName evidence="1">DUF4216 domain-containing protein</fullName>
    </recommendedName>
</protein>